<dbReference type="AlphaFoldDB" id="A0A1I3PSA3"/>
<sequence length="494" mass="52190">MTVSRLLSTRAGERPEEAAFLSGEDGRALTWRAVAGHAARWHGLAPPGSRVGLVVADPLAFTAAYLGCLSAGLTAAPVDPRLTAAELSDVLTRLHVDVLATDGADPVIRPEVDTVLVDLAGPRRIWSATTAARPSDDAALRPAVLLTSSGTTGRPKGIPLTEWQLLHAAARVARHHGFGPGERGYTPLPLFHVNAQVMGLLATVVSGASLVLDRRFDAGEYWARVARHSPTWLNAVPAVLASLAARPAPPAHVADRIRFARSASAPLPPATATAFAERTGIGVLETYGMSEAAGQITANPLDPARRRAGSVGLPVELDLVVAGPDGREAGPGEEGEVLLRGPQIVSQYLELTERGPERTRAARDDNGWLHTGDVGIRDEAGFLRLAGRADDVINRGGEKIYPQEVENVLLAHPGVAAVAVVGAPHERLGQVPVAFVTTREPDAEALKRQLGAWCEERLARYKRPTVVEVTDALPLGPTGKVLRRALRAELAGKA</sequence>
<protein>
    <submittedName>
        <fullName evidence="5">Acyl-CoA synthetase (AMP-forming)/AMP-acid ligase II</fullName>
    </submittedName>
</protein>
<dbReference type="Pfam" id="PF00501">
    <property type="entry name" value="AMP-binding"/>
    <property type="match status" value="1"/>
</dbReference>
<gene>
    <name evidence="5" type="ORF">SAMN05421835_10420</name>
</gene>
<feature type="domain" description="AMP-dependent synthetase/ligase" evidence="3">
    <location>
        <begin position="9"/>
        <end position="349"/>
    </location>
</feature>
<organism evidence="5 6">
    <name type="scientific">Amycolatopsis sacchari</name>
    <dbReference type="NCBI Taxonomy" id="115433"/>
    <lineage>
        <taxon>Bacteria</taxon>
        <taxon>Bacillati</taxon>
        <taxon>Actinomycetota</taxon>
        <taxon>Actinomycetes</taxon>
        <taxon>Pseudonocardiales</taxon>
        <taxon>Pseudonocardiaceae</taxon>
        <taxon>Amycolatopsis</taxon>
    </lineage>
</organism>
<dbReference type="Pfam" id="PF13193">
    <property type="entry name" value="AMP-binding_C"/>
    <property type="match status" value="1"/>
</dbReference>
<feature type="domain" description="AMP-binding enzyme C-terminal" evidence="4">
    <location>
        <begin position="404"/>
        <end position="480"/>
    </location>
</feature>
<dbReference type="PANTHER" id="PTHR43201">
    <property type="entry name" value="ACYL-COA SYNTHETASE"/>
    <property type="match status" value="1"/>
</dbReference>
<dbReference type="InterPro" id="IPR020845">
    <property type="entry name" value="AMP-binding_CS"/>
</dbReference>
<dbReference type="InterPro" id="IPR045851">
    <property type="entry name" value="AMP-bd_C_sf"/>
</dbReference>
<proteinExistence type="inferred from homology"/>
<dbReference type="PROSITE" id="PS00455">
    <property type="entry name" value="AMP_BINDING"/>
    <property type="match status" value="1"/>
</dbReference>
<dbReference type="Proteomes" id="UP000199025">
    <property type="component" value="Unassembled WGS sequence"/>
</dbReference>
<name>A0A1I3PSA3_9PSEU</name>
<dbReference type="STRING" id="115433.SAMN05421835_10420"/>
<keyword evidence="6" id="KW-1185">Reference proteome</keyword>
<dbReference type="InterPro" id="IPR025110">
    <property type="entry name" value="AMP-bd_C"/>
</dbReference>
<dbReference type="SUPFAM" id="SSF56801">
    <property type="entry name" value="Acetyl-CoA synthetase-like"/>
    <property type="match status" value="1"/>
</dbReference>
<evidence type="ECO:0000313" key="6">
    <source>
        <dbReference type="Proteomes" id="UP000199025"/>
    </source>
</evidence>
<accession>A0A1I3PSA3</accession>
<reference evidence="5 6" key="1">
    <citation type="submission" date="2016-10" db="EMBL/GenBank/DDBJ databases">
        <authorList>
            <person name="de Groot N.N."/>
        </authorList>
    </citation>
    <scope>NUCLEOTIDE SEQUENCE [LARGE SCALE GENOMIC DNA]</scope>
    <source>
        <strain evidence="5 6">DSM 44468</strain>
    </source>
</reference>
<evidence type="ECO:0000259" key="3">
    <source>
        <dbReference type="Pfam" id="PF00501"/>
    </source>
</evidence>
<dbReference type="PANTHER" id="PTHR43201:SF5">
    <property type="entry name" value="MEDIUM-CHAIN ACYL-COA LIGASE ACSF2, MITOCHONDRIAL"/>
    <property type="match status" value="1"/>
</dbReference>
<dbReference type="EMBL" id="FORP01000004">
    <property type="protein sequence ID" value="SFJ24260.1"/>
    <property type="molecule type" value="Genomic_DNA"/>
</dbReference>
<dbReference type="RefSeq" id="WP_177228602.1">
    <property type="nucleotide sequence ID" value="NZ_FORP01000004.1"/>
</dbReference>
<evidence type="ECO:0000313" key="5">
    <source>
        <dbReference type="EMBL" id="SFJ24260.1"/>
    </source>
</evidence>
<dbReference type="GO" id="GO:0006631">
    <property type="term" value="P:fatty acid metabolic process"/>
    <property type="evidence" value="ECO:0007669"/>
    <property type="project" value="TreeGrafter"/>
</dbReference>
<comment type="similarity">
    <text evidence="1">Belongs to the ATP-dependent AMP-binding enzyme family.</text>
</comment>
<evidence type="ECO:0000256" key="1">
    <source>
        <dbReference type="ARBA" id="ARBA00006432"/>
    </source>
</evidence>
<dbReference type="InterPro" id="IPR000873">
    <property type="entry name" value="AMP-dep_synth/lig_dom"/>
</dbReference>
<dbReference type="InterPro" id="IPR042099">
    <property type="entry name" value="ANL_N_sf"/>
</dbReference>
<dbReference type="Gene3D" id="3.40.50.12780">
    <property type="entry name" value="N-terminal domain of ligase-like"/>
    <property type="match status" value="1"/>
</dbReference>
<evidence type="ECO:0000259" key="4">
    <source>
        <dbReference type="Pfam" id="PF13193"/>
    </source>
</evidence>
<dbReference type="GO" id="GO:0031956">
    <property type="term" value="F:medium-chain fatty acid-CoA ligase activity"/>
    <property type="evidence" value="ECO:0007669"/>
    <property type="project" value="TreeGrafter"/>
</dbReference>
<keyword evidence="2 5" id="KW-0436">Ligase</keyword>
<evidence type="ECO:0000256" key="2">
    <source>
        <dbReference type="ARBA" id="ARBA00022598"/>
    </source>
</evidence>
<dbReference type="Gene3D" id="3.30.300.30">
    <property type="match status" value="1"/>
</dbReference>